<accession>A0ACB7YBS0</accession>
<proteinExistence type="predicted"/>
<keyword evidence="2" id="KW-1185">Reference proteome</keyword>
<organism evidence="1 2">
    <name type="scientific">Vaccinium darrowii</name>
    <dbReference type="NCBI Taxonomy" id="229202"/>
    <lineage>
        <taxon>Eukaryota</taxon>
        <taxon>Viridiplantae</taxon>
        <taxon>Streptophyta</taxon>
        <taxon>Embryophyta</taxon>
        <taxon>Tracheophyta</taxon>
        <taxon>Spermatophyta</taxon>
        <taxon>Magnoliopsida</taxon>
        <taxon>eudicotyledons</taxon>
        <taxon>Gunneridae</taxon>
        <taxon>Pentapetalae</taxon>
        <taxon>asterids</taxon>
        <taxon>Ericales</taxon>
        <taxon>Ericaceae</taxon>
        <taxon>Vaccinioideae</taxon>
        <taxon>Vaccinieae</taxon>
        <taxon>Vaccinium</taxon>
    </lineage>
</organism>
<comment type="caution">
    <text evidence="1">The sequence shown here is derived from an EMBL/GenBank/DDBJ whole genome shotgun (WGS) entry which is preliminary data.</text>
</comment>
<name>A0ACB7YBS0_9ERIC</name>
<evidence type="ECO:0000313" key="1">
    <source>
        <dbReference type="EMBL" id="KAH7850572.1"/>
    </source>
</evidence>
<evidence type="ECO:0000313" key="2">
    <source>
        <dbReference type="Proteomes" id="UP000828048"/>
    </source>
</evidence>
<dbReference type="Proteomes" id="UP000828048">
    <property type="component" value="Chromosome 8"/>
</dbReference>
<sequence>MHTTHSLAQNSFEVLENPPTLETLAIYPKLMGKIADLWKFERGKTGKKKPLVEFDSTNNSAHQSGLLVSNLEKINSREESKRRCMTERVLGSVDSTTRILSMDFDAADKSAHLVRPYQSGPVVSLLGNENKGEASKRECITKRILGLEDLQQNSGGRRDNAAKSFVEEKSQDLPRLMQIDGVEQRVTKSPRYLEGFTAQKWATRKGHSLGEKRPYEVSSLPMDLPRSLKLDCSGGLGARSTVGLPDGGYVLAVLEKKIVGKTLKRKCKTISLFSLEDDQQHGVKRWGDAAKSLGTKRIHRQHVFHWWLFQQSATGSPYGGHIQSLLMKEIVRETLKRKCRTSKWKDDVKNLGAKRIGRQLAIHRVSSRKHIIRPLAIHRSPFQQNWATLKVHCLGDERPVDHSQNERSRDQPEGCEWEIKNSTIEDLRPLVVFKRDYSVNQPEGRRIFSIDLEDLRQFISLRSADAVKELEALRMGRQLVIHCVSSLRHFIRTTMLICRPLVIHPLSSLELIIRPHAIHRLPFQQDPTLMEWYFSFKDERHFAAICLSMEGKLVSRLQLIHIRFGRCLPRPPLALLSSQLPFTSNITQLGGQDRSGSTASPSHNERTRDRPEGSKGKIRNLTIENLRSLGHLKRAEAAEVLGVSPATFKRHCRYLGIKEWPILPPKEVIVPPDQNGEQNPSPMFITLSNNGQITTENEMGGQNLVLNEHLQDSLEGPIFQNIGSGSIAEVENQNTIHESHHGHALSQAMPTTPMTTESSEFWRNALASVERHLMGSQSVPTNPHMTPLLTERQDSTLVKLNATYGEDTIKLRLPLTSGITELKQVVSTQLELGLDSFKVKYKDEHGSGY</sequence>
<protein>
    <submittedName>
        <fullName evidence="1">Uncharacterized protein</fullName>
    </submittedName>
</protein>
<reference evidence="1 2" key="1">
    <citation type="journal article" date="2021" name="Hortic Res">
        <title>High-quality reference genome and annotation aids understanding of berry development for evergreen blueberry (Vaccinium darrowii).</title>
        <authorList>
            <person name="Yu J."/>
            <person name="Hulse-Kemp A.M."/>
            <person name="Babiker E."/>
            <person name="Staton M."/>
        </authorList>
    </citation>
    <scope>NUCLEOTIDE SEQUENCE [LARGE SCALE GENOMIC DNA]</scope>
    <source>
        <strain evidence="2">cv. NJ 8807/NJ 8810</strain>
        <tissue evidence="1">Young leaf</tissue>
    </source>
</reference>
<gene>
    <name evidence="1" type="ORF">Vadar_000038</name>
</gene>
<dbReference type="EMBL" id="CM037158">
    <property type="protein sequence ID" value="KAH7850572.1"/>
    <property type="molecule type" value="Genomic_DNA"/>
</dbReference>